<feature type="transmembrane region" description="Helical" evidence="7">
    <location>
        <begin position="283"/>
        <end position="306"/>
    </location>
</feature>
<feature type="transmembrane region" description="Helical" evidence="7">
    <location>
        <begin position="167"/>
        <end position="191"/>
    </location>
</feature>
<dbReference type="CDD" id="cd06173">
    <property type="entry name" value="MFS_MefA_like"/>
    <property type="match status" value="1"/>
</dbReference>
<dbReference type="Gene3D" id="1.20.1250.20">
    <property type="entry name" value="MFS general substrate transporter like domains"/>
    <property type="match status" value="1"/>
</dbReference>
<comment type="subcellular location">
    <subcellularLocation>
        <location evidence="1">Cell membrane</location>
        <topology evidence="1">Multi-pass membrane protein</topology>
    </subcellularLocation>
</comment>
<evidence type="ECO:0000313" key="9">
    <source>
        <dbReference type="Proteomes" id="UP000664332"/>
    </source>
</evidence>
<dbReference type="RefSeq" id="WP_207278692.1">
    <property type="nucleotide sequence ID" value="NZ_JAFLEQ010000008.1"/>
</dbReference>
<evidence type="ECO:0000256" key="2">
    <source>
        <dbReference type="ARBA" id="ARBA00022448"/>
    </source>
</evidence>
<keyword evidence="5 7" id="KW-1133">Transmembrane helix</keyword>
<keyword evidence="9" id="KW-1185">Reference proteome</keyword>
<feature type="transmembrane region" description="Helical" evidence="7">
    <location>
        <begin position="383"/>
        <end position="404"/>
    </location>
</feature>
<organism evidence="8 9">
    <name type="scientific">Corynebacterium mendelii</name>
    <dbReference type="NCBI Taxonomy" id="2765362"/>
    <lineage>
        <taxon>Bacteria</taxon>
        <taxon>Bacillati</taxon>
        <taxon>Actinomycetota</taxon>
        <taxon>Actinomycetes</taxon>
        <taxon>Mycobacteriales</taxon>
        <taxon>Corynebacteriaceae</taxon>
        <taxon>Corynebacterium</taxon>
    </lineage>
</organism>
<evidence type="ECO:0000256" key="5">
    <source>
        <dbReference type="ARBA" id="ARBA00022989"/>
    </source>
</evidence>
<protein>
    <submittedName>
        <fullName evidence="8">MFS transporter</fullName>
    </submittedName>
</protein>
<feature type="transmembrane region" description="Helical" evidence="7">
    <location>
        <begin position="221"/>
        <end position="246"/>
    </location>
</feature>
<name>A0A939E0L4_9CORY</name>
<dbReference type="AlphaFoldDB" id="A0A939E0L4"/>
<keyword evidence="2" id="KW-0813">Transport</keyword>
<feature type="transmembrane region" description="Helical" evidence="7">
    <location>
        <begin position="312"/>
        <end position="332"/>
    </location>
</feature>
<evidence type="ECO:0000313" key="8">
    <source>
        <dbReference type="EMBL" id="MBN9644249.1"/>
    </source>
</evidence>
<dbReference type="PANTHER" id="PTHR43266">
    <property type="entry name" value="MACROLIDE-EFFLUX PROTEIN"/>
    <property type="match status" value="1"/>
</dbReference>
<gene>
    <name evidence="8" type="ORF">JZY06_06415</name>
</gene>
<dbReference type="EMBL" id="JAFLEQ010000008">
    <property type="protein sequence ID" value="MBN9644249.1"/>
    <property type="molecule type" value="Genomic_DNA"/>
</dbReference>
<feature type="transmembrane region" description="Helical" evidence="7">
    <location>
        <begin position="252"/>
        <end position="271"/>
    </location>
</feature>
<feature type="transmembrane region" description="Helical" evidence="7">
    <location>
        <begin position="101"/>
        <end position="122"/>
    </location>
</feature>
<dbReference type="PANTHER" id="PTHR43266:SF2">
    <property type="entry name" value="MAJOR FACILITATOR SUPERFAMILY (MFS) PROFILE DOMAIN-CONTAINING PROTEIN"/>
    <property type="match status" value="1"/>
</dbReference>
<feature type="transmembrane region" description="Helical" evidence="7">
    <location>
        <begin position="42"/>
        <end position="60"/>
    </location>
</feature>
<feature type="transmembrane region" description="Helical" evidence="7">
    <location>
        <begin position="72"/>
        <end position="95"/>
    </location>
</feature>
<evidence type="ECO:0000256" key="3">
    <source>
        <dbReference type="ARBA" id="ARBA00022475"/>
    </source>
</evidence>
<evidence type="ECO:0000256" key="7">
    <source>
        <dbReference type="SAM" id="Phobius"/>
    </source>
</evidence>
<comment type="caution">
    <text evidence="8">The sequence shown here is derived from an EMBL/GenBank/DDBJ whole genome shotgun (WGS) entry which is preliminary data.</text>
</comment>
<evidence type="ECO:0000256" key="1">
    <source>
        <dbReference type="ARBA" id="ARBA00004651"/>
    </source>
</evidence>
<sequence>MSGLLSNRTYLHLFAAQVVALTGTGILTVALGLLAFDIAGSRAGVVLGWALTVRILVYAFGSPVITALVRRLPVTAVLVSADLVRVAVALSLPLITTEAQLYLAVFVIQAASACFTPTFQALIPRVVTDERDYTKALSLSRLAYDLEQVISPSVAAVLLTFMSYHNLFAATAVGFALSALFVLTAAVGTAAPEKPTDESFLTRLSSGFSTMLRTPALRAVVGFNMAVAAPMAFVLVDSIVLVKAGIGFDDHFLAIALGAFGAGSIVLALALPRLVDKVGEKAVMAAGAVGSSLVLASCALALPWLVDPTHPAVAYSVLCLMWFWAGAGICAVHTPLGKLLRANADDEHLPGLFAAQFSLSHACYLVTYPVAGWVGNRLGLSAAAWILCLVTFAATGWALTQLIASSREGADRARSEPAAAHL</sequence>
<dbReference type="Pfam" id="PF07690">
    <property type="entry name" value="MFS_1"/>
    <property type="match status" value="2"/>
</dbReference>
<dbReference type="GO" id="GO:0022857">
    <property type="term" value="F:transmembrane transporter activity"/>
    <property type="evidence" value="ECO:0007669"/>
    <property type="project" value="InterPro"/>
</dbReference>
<dbReference type="Proteomes" id="UP000664332">
    <property type="component" value="Unassembled WGS sequence"/>
</dbReference>
<feature type="transmembrane region" description="Helical" evidence="7">
    <location>
        <begin position="12"/>
        <end position="36"/>
    </location>
</feature>
<keyword evidence="3" id="KW-1003">Cell membrane</keyword>
<accession>A0A939E0L4</accession>
<dbReference type="InterPro" id="IPR011701">
    <property type="entry name" value="MFS"/>
</dbReference>
<dbReference type="GO" id="GO:0005886">
    <property type="term" value="C:plasma membrane"/>
    <property type="evidence" value="ECO:0007669"/>
    <property type="project" value="UniProtKB-SubCell"/>
</dbReference>
<evidence type="ECO:0000256" key="6">
    <source>
        <dbReference type="ARBA" id="ARBA00023136"/>
    </source>
</evidence>
<reference evidence="8" key="1">
    <citation type="submission" date="2021-03" db="EMBL/GenBank/DDBJ databases">
        <authorList>
            <person name="Sun Q."/>
        </authorList>
    </citation>
    <scope>NUCLEOTIDE SEQUENCE</scope>
    <source>
        <strain evidence="8">CCM 8862</strain>
    </source>
</reference>
<keyword evidence="4 7" id="KW-0812">Transmembrane</keyword>
<feature type="transmembrane region" description="Helical" evidence="7">
    <location>
        <begin position="352"/>
        <end position="371"/>
    </location>
</feature>
<keyword evidence="6 7" id="KW-0472">Membrane</keyword>
<dbReference type="InterPro" id="IPR036259">
    <property type="entry name" value="MFS_trans_sf"/>
</dbReference>
<evidence type="ECO:0000256" key="4">
    <source>
        <dbReference type="ARBA" id="ARBA00022692"/>
    </source>
</evidence>
<dbReference type="SUPFAM" id="SSF103473">
    <property type="entry name" value="MFS general substrate transporter"/>
    <property type="match status" value="1"/>
</dbReference>
<proteinExistence type="predicted"/>